<gene>
    <name evidence="1" type="ORF">HNO88_001634</name>
</gene>
<evidence type="ECO:0008006" key="3">
    <source>
        <dbReference type="Google" id="ProtNLM"/>
    </source>
</evidence>
<dbReference type="RefSeq" id="WP_184243866.1">
    <property type="nucleotide sequence ID" value="NZ_JACHLR010000005.1"/>
</dbReference>
<dbReference type="EMBL" id="JACHLR010000005">
    <property type="protein sequence ID" value="MBB4858315.1"/>
    <property type="molecule type" value="Genomic_DNA"/>
</dbReference>
<accession>A0A7W7K986</accession>
<sequence>MGDRPQVLLVSRRALLCGSAASLLVAGCETRKASQTVDPRAYQAFFLWPGVPAPPWLKQAREVYLLAGEVRHQAGSRFEPLRATPRVPGPALWLVVRVERLDWSEAIHRDVQHALALWRAAGNRVAGLQIDFDAATRGLAGYARFLADLRRRLPPGIQLSITGLMDWSAGGDPRALRQLGGIVDEIVVQTYQGRRTIPGYEAYLRGLAKLGMPYRIGLVEDGSWNPPAHLAQDPNMRGYVVFLLGNGS</sequence>
<dbReference type="AlphaFoldDB" id="A0A7W7K986"/>
<dbReference type="InterPro" id="IPR017853">
    <property type="entry name" value="GH"/>
</dbReference>
<evidence type="ECO:0000313" key="2">
    <source>
        <dbReference type="Proteomes" id="UP000555448"/>
    </source>
</evidence>
<dbReference type="PROSITE" id="PS51257">
    <property type="entry name" value="PROKAR_LIPOPROTEIN"/>
    <property type="match status" value="1"/>
</dbReference>
<dbReference type="Proteomes" id="UP000555448">
    <property type="component" value="Unassembled WGS sequence"/>
</dbReference>
<proteinExistence type="predicted"/>
<evidence type="ECO:0000313" key="1">
    <source>
        <dbReference type="EMBL" id="MBB4858315.1"/>
    </source>
</evidence>
<keyword evidence="2" id="KW-1185">Reference proteome</keyword>
<protein>
    <recommendedName>
        <fullName evidence="3">DUF3142 domain-containing protein</fullName>
    </recommendedName>
</protein>
<dbReference type="SUPFAM" id="SSF51445">
    <property type="entry name" value="(Trans)glycosidases"/>
    <property type="match status" value="1"/>
</dbReference>
<organism evidence="1 2">
    <name type="scientific">Novosphingobium chloroacetimidivorans</name>
    <dbReference type="NCBI Taxonomy" id="1428314"/>
    <lineage>
        <taxon>Bacteria</taxon>
        <taxon>Pseudomonadati</taxon>
        <taxon>Pseudomonadota</taxon>
        <taxon>Alphaproteobacteria</taxon>
        <taxon>Sphingomonadales</taxon>
        <taxon>Sphingomonadaceae</taxon>
        <taxon>Novosphingobium</taxon>
    </lineage>
</organism>
<comment type="caution">
    <text evidence="1">The sequence shown here is derived from an EMBL/GenBank/DDBJ whole genome shotgun (WGS) entry which is preliminary data.</text>
</comment>
<name>A0A7W7K986_9SPHN</name>
<dbReference type="Pfam" id="PF11340">
    <property type="entry name" value="DUF3142"/>
    <property type="match status" value="1"/>
</dbReference>
<reference evidence="1 2" key="1">
    <citation type="submission" date="2020-08" db="EMBL/GenBank/DDBJ databases">
        <title>Functional genomics of gut bacteria from endangered species of beetles.</title>
        <authorList>
            <person name="Carlos-Shanley C."/>
        </authorList>
    </citation>
    <scope>NUCLEOTIDE SEQUENCE [LARGE SCALE GENOMIC DNA]</scope>
    <source>
        <strain evidence="1 2">S00245</strain>
    </source>
</reference>
<dbReference type="InterPro" id="IPR021488">
    <property type="entry name" value="DUF3142"/>
</dbReference>